<feature type="non-terminal residue" evidence="1">
    <location>
        <position position="1"/>
    </location>
</feature>
<name>A0A9N9EJN5_9GLOM</name>
<dbReference type="Proteomes" id="UP000789739">
    <property type="component" value="Unassembled WGS sequence"/>
</dbReference>
<evidence type="ECO:0000313" key="2">
    <source>
        <dbReference type="Proteomes" id="UP000789739"/>
    </source>
</evidence>
<sequence length="56" mass="6361">SVLLSIAREGRAWNRKSSFEPLLYLGYFDSRTPGCQGYFGYIQAPTPQSLLESILY</sequence>
<keyword evidence="2" id="KW-1185">Reference proteome</keyword>
<feature type="non-terminal residue" evidence="1">
    <location>
        <position position="56"/>
    </location>
</feature>
<organism evidence="1 2">
    <name type="scientific">Paraglomus brasilianum</name>
    <dbReference type="NCBI Taxonomy" id="144538"/>
    <lineage>
        <taxon>Eukaryota</taxon>
        <taxon>Fungi</taxon>
        <taxon>Fungi incertae sedis</taxon>
        <taxon>Mucoromycota</taxon>
        <taxon>Glomeromycotina</taxon>
        <taxon>Glomeromycetes</taxon>
        <taxon>Paraglomerales</taxon>
        <taxon>Paraglomeraceae</taxon>
        <taxon>Paraglomus</taxon>
    </lineage>
</organism>
<protein>
    <submittedName>
        <fullName evidence="1">11347_t:CDS:1</fullName>
    </submittedName>
</protein>
<evidence type="ECO:0000313" key="1">
    <source>
        <dbReference type="EMBL" id="CAG8677987.1"/>
    </source>
</evidence>
<comment type="caution">
    <text evidence="1">The sequence shown here is derived from an EMBL/GenBank/DDBJ whole genome shotgun (WGS) entry which is preliminary data.</text>
</comment>
<gene>
    <name evidence="1" type="ORF">PBRASI_LOCUS11651</name>
</gene>
<proteinExistence type="predicted"/>
<reference evidence="1" key="1">
    <citation type="submission" date="2021-06" db="EMBL/GenBank/DDBJ databases">
        <authorList>
            <person name="Kallberg Y."/>
            <person name="Tangrot J."/>
            <person name="Rosling A."/>
        </authorList>
    </citation>
    <scope>NUCLEOTIDE SEQUENCE</scope>
    <source>
        <strain evidence="1">BR232B</strain>
    </source>
</reference>
<dbReference type="AlphaFoldDB" id="A0A9N9EJN5"/>
<dbReference type="EMBL" id="CAJVPI010006254">
    <property type="protein sequence ID" value="CAG8677987.1"/>
    <property type="molecule type" value="Genomic_DNA"/>
</dbReference>
<accession>A0A9N9EJN5</accession>